<evidence type="ECO:0000256" key="1">
    <source>
        <dbReference type="SAM" id="Phobius"/>
    </source>
</evidence>
<proteinExistence type="predicted"/>
<gene>
    <name evidence="2" type="ORF">LN051_10830</name>
</gene>
<evidence type="ECO:0000313" key="2">
    <source>
        <dbReference type="EMBL" id="UEX90012.1"/>
    </source>
</evidence>
<feature type="transmembrane region" description="Helical" evidence="1">
    <location>
        <begin position="12"/>
        <end position="34"/>
    </location>
</feature>
<keyword evidence="1" id="KW-0472">Membrane</keyword>
<accession>A0ABY3PCF5</accession>
<keyword evidence="3" id="KW-1185">Reference proteome</keyword>
<sequence length="70" mass="7818">MEKNGNALKTWAWVFIVLTVITPLFAIGSIICSIKYKAYDPEKGAKLLKISIIVAIVVVALTLYMTLRMM</sequence>
<evidence type="ECO:0008006" key="4">
    <source>
        <dbReference type="Google" id="ProtNLM"/>
    </source>
</evidence>
<dbReference type="RefSeq" id="WP_229292512.1">
    <property type="nucleotide sequence ID" value="NZ_CP086654.1"/>
</dbReference>
<name>A0ABY3PCF5_9STAP</name>
<organism evidence="2 3">
    <name type="scientific">Staphylococcus ratti</name>
    <dbReference type="NCBI Taxonomy" id="2892440"/>
    <lineage>
        <taxon>Bacteria</taxon>
        <taxon>Bacillati</taxon>
        <taxon>Bacillota</taxon>
        <taxon>Bacilli</taxon>
        <taxon>Bacillales</taxon>
        <taxon>Staphylococcaceae</taxon>
        <taxon>Staphylococcus</taxon>
    </lineage>
</organism>
<reference evidence="2 3" key="1">
    <citation type="journal article" date="2022" name="Pathogens">
        <title>Staphylococcus ratti sp. nov. Isolated from a Lab Rat.</title>
        <authorList>
            <person name="Kovarovic V."/>
            <person name="Sedlacek I."/>
            <person name="Petras P."/>
            <person name="Kralova S."/>
            <person name="Maslanova I."/>
            <person name="Svec P."/>
            <person name="Neumann-Schaal M."/>
            <person name="Botka T."/>
            <person name="Gelbicova T."/>
            <person name="Stankova E."/>
            <person name="Doskar J."/>
            <person name="Pantucek R."/>
        </authorList>
    </citation>
    <scope>NUCLEOTIDE SEQUENCE [LARGE SCALE GENOMIC DNA]</scope>
    <source>
        <strain evidence="2 3">CCM 9025</strain>
    </source>
</reference>
<dbReference type="Proteomes" id="UP001197626">
    <property type="component" value="Chromosome"/>
</dbReference>
<feature type="transmembrane region" description="Helical" evidence="1">
    <location>
        <begin position="46"/>
        <end position="67"/>
    </location>
</feature>
<evidence type="ECO:0000313" key="3">
    <source>
        <dbReference type="Proteomes" id="UP001197626"/>
    </source>
</evidence>
<protein>
    <recommendedName>
        <fullName evidence="4">Mid2-like cell wall stress sensor domain protein</fullName>
    </recommendedName>
</protein>
<dbReference type="EMBL" id="CP086654">
    <property type="protein sequence ID" value="UEX90012.1"/>
    <property type="molecule type" value="Genomic_DNA"/>
</dbReference>
<keyword evidence="1" id="KW-1133">Transmembrane helix</keyword>
<keyword evidence="1" id="KW-0812">Transmembrane</keyword>